<gene>
    <name evidence="1" type="ORF">BLA29_006974</name>
</gene>
<sequence length="34" mass="4119">MVRPKNLHRSLSIQYNVHIKPIVQNRRIENTSLY</sequence>
<comment type="caution">
    <text evidence="1">The sequence shown here is derived from an EMBL/GenBank/DDBJ whole genome shotgun (WGS) entry which is preliminary data.</text>
</comment>
<keyword evidence="2" id="KW-1185">Reference proteome</keyword>
<evidence type="ECO:0000313" key="1">
    <source>
        <dbReference type="EMBL" id="OTF70199.1"/>
    </source>
</evidence>
<proteinExistence type="predicted"/>
<dbReference type="EMBL" id="MUJZ01066758">
    <property type="protein sequence ID" value="OTF70199.1"/>
    <property type="molecule type" value="Genomic_DNA"/>
</dbReference>
<dbReference type="AlphaFoldDB" id="A0A1Y3AP31"/>
<organism evidence="1 2">
    <name type="scientific">Euroglyphus maynei</name>
    <name type="common">Mayne's house dust mite</name>
    <dbReference type="NCBI Taxonomy" id="6958"/>
    <lineage>
        <taxon>Eukaryota</taxon>
        <taxon>Metazoa</taxon>
        <taxon>Ecdysozoa</taxon>
        <taxon>Arthropoda</taxon>
        <taxon>Chelicerata</taxon>
        <taxon>Arachnida</taxon>
        <taxon>Acari</taxon>
        <taxon>Acariformes</taxon>
        <taxon>Sarcoptiformes</taxon>
        <taxon>Astigmata</taxon>
        <taxon>Psoroptidia</taxon>
        <taxon>Analgoidea</taxon>
        <taxon>Pyroglyphidae</taxon>
        <taxon>Pyroglyphinae</taxon>
        <taxon>Euroglyphus</taxon>
    </lineage>
</organism>
<protein>
    <submittedName>
        <fullName evidence="1">Uncharacterized protein</fullName>
    </submittedName>
</protein>
<evidence type="ECO:0000313" key="2">
    <source>
        <dbReference type="Proteomes" id="UP000194236"/>
    </source>
</evidence>
<name>A0A1Y3AP31_EURMA</name>
<accession>A0A1Y3AP31</accession>
<dbReference type="Proteomes" id="UP000194236">
    <property type="component" value="Unassembled WGS sequence"/>
</dbReference>
<reference evidence="1 2" key="1">
    <citation type="submission" date="2017-03" db="EMBL/GenBank/DDBJ databases">
        <title>Genome Survey of Euroglyphus maynei.</title>
        <authorList>
            <person name="Arlian L.G."/>
            <person name="Morgan M.S."/>
            <person name="Rider S.D."/>
        </authorList>
    </citation>
    <scope>NUCLEOTIDE SEQUENCE [LARGE SCALE GENOMIC DNA]</scope>
    <source>
        <strain evidence="1">Arlian Lab</strain>
        <tissue evidence="1">Whole body</tissue>
    </source>
</reference>